<dbReference type="RefSeq" id="WP_035746124.1">
    <property type="nucleotide sequence ID" value="NZ_CALUEG010000012.1"/>
</dbReference>
<dbReference type="Proteomes" id="UP000214673">
    <property type="component" value="Unassembled WGS sequence"/>
</dbReference>
<accession>A0ABX3ZX05</accession>
<gene>
    <name evidence="1" type="ORF">CDV53_02605</name>
</gene>
<sequence>MAKESIGHRVQICQLSTKWPIIMDREDVLACMAFPAQHCAKLHSANAIERLNGEGRSVLMPSATSLLPPLSAGGSMTRSCHLIALQTVQV</sequence>
<organism evidence="1 2">
    <name type="scientific">Haematobacter missouriensis</name>
    <dbReference type="NCBI Taxonomy" id="366616"/>
    <lineage>
        <taxon>Bacteria</taxon>
        <taxon>Pseudomonadati</taxon>
        <taxon>Pseudomonadota</taxon>
        <taxon>Alphaproteobacteria</taxon>
        <taxon>Rhodobacterales</taxon>
        <taxon>Paracoccaceae</taxon>
        <taxon>Haematobacter</taxon>
    </lineage>
</organism>
<name>A0ABX3ZX05_9RHOB</name>
<protein>
    <submittedName>
        <fullName evidence="1">Uncharacterized protein</fullName>
    </submittedName>
</protein>
<evidence type="ECO:0000313" key="2">
    <source>
        <dbReference type="Proteomes" id="UP000214673"/>
    </source>
</evidence>
<keyword evidence="2" id="KW-1185">Reference proteome</keyword>
<proteinExistence type="predicted"/>
<reference evidence="1 2" key="1">
    <citation type="submission" date="2016-11" db="EMBL/GenBank/DDBJ databases">
        <title>Comparison of Traditional DNA-DNA Hybridization with In Silico Genomic Analysis.</title>
        <authorList>
            <person name="Nicholson A.C."/>
            <person name="Sammons S."/>
            <person name="Humrighouse B.W."/>
            <person name="Graziano J."/>
            <person name="Lasker B."/>
            <person name="Whitney A.M."/>
            <person name="Mcquiston J.R."/>
        </authorList>
    </citation>
    <scope>NUCLEOTIDE SEQUENCE [LARGE SCALE GENOMIC DNA]</scope>
    <source>
        <strain evidence="1 2">H1892</strain>
    </source>
</reference>
<evidence type="ECO:0000313" key="1">
    <source>
        <dbReference type="EMBL" id="OWJ78685.1"/>
    </source>
</evidence>
<comment type="caution">
    <text evidence="1">The sequence shown here is derived from an EMBL/GenBank/DDBJ whole genome shotgun (WGS) entry which is preliminary data.</text>
</comment>
<dbReference type="EMBL" id="NIPV01000009">
    <property type="protein sequence ID" value="OWJ78685.1"/>
    <property type="molecule type" value="Genomic_DNA"/>
</dbReference>